<evidence type="ECO:0000313" key="2">
    <source>
        <dbReference type="EMBL" id="CAD9312668.1"/>
    </source>
</evidence>
<proteinExistence type="predicted"/>
<dbReference type="EMBL" id="HBGK01053733">
    <property type="protein sequence ID" value="CAD9312668.1"/>
    <property type="molecule type" value="Transcribed_RNA"/>
</dbReference>
<name>A0A7S1YMA6_9STRA</name>
<feature type="region of interest" description="Disordered" evidence="1">
    <location>
        <begin position="88"/>
        <end position="109"/>
    </location>
</feature>
<organism evidence="2">
    <name type="scientific">Grammatophora oceanica</name>
    <dbReference type="NCBI Taxonomy" id="210454"/>
    <lineage>
        <taxon>Eukaryota</taxon>
        <taxon>Sar</taxon>
        <taxon>Stramenopiles</taxon>
        <taxon>Ochrophyta</taxon>
        <taxon>Bacillariophyta</taxon>
        <taxon>Fragilariophyceae</taxon>
        <taxon>Fragilariophycidae</taxon>
        <taxon>Rhabdonematales</taxon>
        <taxon>Grammatophoraceae</taxon>
        <taxon>Grammatophora</taxon>
    </lineage>
</organism>
<protein>
    <submittedName>
        <fullName evidence="2">Uncharacterized protein</fullName>
    </submittedName>
</protein>
<gene>
    <name evidence="2" type="ORF">GOCE00092_LOCUS28312</name>
</gene>
<dbReference type="AlphaFoldDB" id="A0A7S1YMA6"/>
<reference evidence="2" key="1">
    <citation type="submission" date="2021-01" db="EMBL/GenBank/DDBJ databases">
        <authorList>
            <person name="Corre E."/>
            <person name="Pelletier E."/>
            <person name="Niang G."/>
            <person name="Scheremetjew M."/>
            <person name="Finn R."/>
            <person name="Kale V."/>
            <person name="Holt S."/>
            <person name="Cochrane G."/>
            <person name="Meng A."/>
            <person name="Brown T."/>
            <person name="Cohen L."/>
        </authorList>
    </citation>
    <scope>NUCLEOTIDE SEQUENCE</scope>
    <source>
        <strain evidence="2">CCMP 410</strain>
    </source>
</reference>
<evidence type="ECO:0000256" key="1">
    <source>
        <dbReference type="SAM" id="MobiDB-lite"/>
    </source>
</evidence>
<sequence>MLYALKLSHLQLRHLLILYQYRLSLIYLTATVSFESELLVLEVVLGRWGRPYFINLCASVCLSFEVSRSLLVEAGWKFAQQDEPLHPNGSASLILPPLDASKQPSSFRS</sequence>
<accession>A0A7S1YMA6</accession>